<evidence type="ECO:0000313" key="3">
    <source>
        <dbReference type="Proteomes" id="UP000199341"/>
    </source>
</evidence>
<evidence type="ECO:0000259" key="1">
    <source>
        <dbReference type="Pfam" id="PF13460"/>
    </source>
</evidence>
<keyword evidence="3" id="KW-1185">Reference proteome</keyword>
<dbReference type="Pfam" id="PF13460">
    <property type="entry name" value="NAD_binding_10"/>
    <property type="match status" value="1"/>
</dbReference>
<dbReference type="SUPFAM" id="SSF51735">
    <property type="entry name" value="NAD(P)-binding Rossmann-fold domains"/>
    <property type="match status" value="1"/>
</dbReference>
<organism evidence="2 3">
    <name type="scientific">Actinacidiphila guanduensis</name>
    <dbReference type="NCBI Taxonomy" id="310781"/>
    <lineage>
        <taxon>Bacteria</taxon>
        <taxon>Bacillati</taxon>
        <taxon>Actinomycetota</taxon>
        <taxon>Actinomycetes</taxon>
        <taxon>Kitasatosporales</taxon>
        <taxon>Streptomycetaceae</taxon>
        <taxon>Actinacidiphila</taxon>
    </lineage>
</organism>
<dbReference type="AlphaFoldDB" id="A0A1G9ZKP0"/>
<dbReference type="Gene3D" id="3.90.25.10">
    <property type="entry name" value="UDP-galactose 4-epimerase, domain 1"/>
    <property type="match status" value="1"/>
</dbReference>
<dbReference type="InterPro" id="IPR051604">
    <property type="entry name" value="Ergot_Alk_Oxidoreductase"/>
</dbReference>
<dbReference type="OrthoDB" id="4632815at2"/>
<accession>A0A1G9ZKP0</accession>
<dbReference type="PANTHER" id="PTHR43162">
    <property type="match status" value="1"/>
</dbReference>
<dbReference type="RefSeq" id="WP_093783443.1">
    <property type="nucleotide sequence ID" value="NZ_FNIE01000003.1"/>
</dbReference>
<dbReference type="EMBL" id="FNIE01000003">
    <property type="protein sequence ID" value="SDN21083.1"/>
    <property type="molecule type" value="Genomic_DNA"/>
</dbReference>
<sequence length="294" mass="31124">MIVVTAPTSGIGRQVVDNLLADGAEVRVVARDPARLEPGVAEKVGIVQGSHSDPAVVAEAFAGADAVFWLVPADPQAPSVHQAYSGFAAPAIEAFTEQKVGRVVGISALGRGTPQAAHAGHVTATLAMDDRIAATGVPYRALTMPSFMDNTLRQVQQIKENGTFLGPSVPDRKAPAVATRDIAAVAARQLRNPAWTGFEEVPVLGPEDLTYAEMAAIISEVLGKPVRYQQVPGEAYKANMMRFSSEAMAQALLDMALAKNEGLDNGVTRTPQSSTPTTFRQWCTEILKPAVERA</sequence>
<gene>
    <name evidence="2" type="ORF">SAMN05216259_103175</name>
</gene>
<dbReference type="InterPro" id="IPR016040">
    <property type="entry name" value="NAD(P)-bd_dom"/>
</dbReference>
<feature type="domain" description="NAD(P)-binding" evidence="1">
    <location>
        <begin position="8"/>
        <end position="193"/>
    </location>
</feature>
<protein>
    <submittedName>
        <fullName evidence="2">Uncharacterized conserved protein YbjT, contains NAD(P)-binding and DUF2867 domains</fullName>
    </submittedName>
</protein>
<dbReference type="PANTHER" id="PTHR43162:SF1">
    <property type="entry name" value="PRESTALK A DIFFERENTIATION PROTEIN A"/>
    <property type="match status" value="1"/>
</dbReference>
<name>A0A1G9ZKP0_9ACTN</name>
<dbReference type="STRING" id="310781.SAMN05216259_103175"/>
<dbReference type="Gene3D" id="3.40.50.720">
    <property type="entry name" value="NAD(P)-binding Rossmann-like Domain"/>
    <property type="match status" value="1"/>
</dbReference>
<dbReference type="Proteomes" id="UP000199341">
    <property type="component" value="Unassembled WGS sequence"/>
</dbReference>
<evidence type="ECO:0000313" key="2">
    <source>
        <dbReference type="EMBL" id="SDN21083.1"/>
    </source>
</evidence>
<proteinExistence type="predicted"/>
<reference evidence="2 3" key="1">
    <citation type="submission" date="2016-10" db="EMBL/GenBank/DDBJ databases">
        <authorList>
            <person name="de Groot N.N."/>
        </authorList>
    </citation>
    <scope>NUCLEOTIDE SEQUENCE [LARGE SCALE GENOMIC DNA]</scope>
    <source>
        <strain evidence="2 3">CGMCC 4.2022</strain>
    </source>
</reference>
<dbReference type="InterPro" id="IPR036291">
    <property type="entry name" value="NAD(P)-bd_dom_sf"/>
</dbReference>